<proteinExistence type="predicted"/>
<dbReference type="Gene3D" id="3.30.420.10">
    <property type="entry name" value="Ribonuclease H-like superfamily/Ribonuclease H"/>
    <property type="match status" value="1"/>
</dbReference>
<dbReference type="Gene3D" id="3.60.10.10">
    <property type="entry name" value="Endonuclease/exonuclease/phosphatase"/>
    <property type="match status" value="1"/>
</dbReference>
<evidence type="ECO:0000259" key="2">
    <source>
        <dbReference type="PROSITE" id="PS50878"/>
    </source>
</evidence>
<dbReference type="InterPro" id="IPR005135">
    <property type="entry name" value="Endo/exonuclease/phosphatase"/>
</dbReference>
<feature type="domain" description="Reverse transcriptase" evidence="2">
    <location>
        <begin position="332"/>
        <end position="608"/>
    </location>
</feature>
<dbReference type="SUPFAM" id="SSF53098">
    <property type="entry name" value="Ribonuclease H-like"/>
    <property type="match status" value="1"/>
</dbReference>
<accession>B9G161</accession>
<protein>
    <recommendedName>
        <fullName evidence="2">Reverse transcriptase domain-containing protein</fullName>
    </recommendedName>
</protein>
<reference evidence="3" key="2">
    <citation type="submission" date="2008-12" db="EMBL/GenBank/DDBJ databases">
        <title>Improved gene annotation of the rice (Oryza sativa) genomes.</title>
        <authorList>
            <person name="Wang J."/>
            <person name="Li R."/>
            <person name="Fan W."/>
            <person name="Huang Q."/>
            <person name="Zhang J."/>
            <person name="Zhou Y."/>
            <person name="Hu Y."/>
            <person name="Zi S."/>
            <person name="Li J."/>
            <person name="Ni P."/>
            <person name="Zheng H."/>
            <person name="Zhang Y."/>
            <person name="Zhao M."/>
            <person name="Hao Q."/>
            <person name="McDermott J."/>
            <person name="Samudrala R."/>
            <person name="Kristiansen K."/>
            <person name="Wong G.K.-S."/>
        </authorList>
    </citation>
    <scope>NUCLEOTIDE SEQUENCE</scope>
</reference>
<dbReference type="InterPro" id="IPR002156">
    <property type="entry name" value="RNaseH_domain"/>
</dbReference>
<dbReference type="GO" id="GO:0003676">
    <property type="term" value="F:nucleic acid binding"/>
    <property type="evidence" value="ECO:0007669"/>
    <property type="project" value="InterPro"/>
</dbReference>
<sequence length="1170" mass="135492">MDRPDLRLQAREDLILRRNTKKMQPVIFCFWNHLRWWRRGPKGYRSLVTRSKRWKSSGQQVEMSRNKRWRVQVIILIWQHRRAPWRSIAGPNVFLSWNCRGLGRPRAVQELVCMVQTHRPKVVFLSETRQNQGFVENIKWQIGLRGCLAVNGIGKGGGIALFWDESVNVTIKSYNLRHIDAVITEQNQDPWRATFVYGEPKAQDRHLMWTLLRRIKQNTSDPWLMIRDFNEAMWQSEHLSQNRRSETQMREFRSVLSDCDLHDLGFHGIPWTYDNMQRGDRNVRKEEHIRYQRQQTMRYEEVWERESSLPEVIQSAWSDGNAITNLGDISAKMKNTMCKLSRWSKEKIGNVRKKIAALRDKLRECRSMGSLDSDVQVRQIKKELEELLHREEIWWKQRSRIMWLKEGDRNTRYFHLKASWRSRKNRKCNRENQNFCALKLDLSKAFDHVDWQFLDGVMERMGFCDKWRSWIMACVTSVQYNVRFNGHLLEPFSPTRGLRQGDPLSPYLFLLVADGLSNIIKSNESEGLIQPLKVCRRAPGISHLLFADDSLLFFKADTEQASRIRDVLQMYESSTGQLINPSKCSMLFSDFCPQQHQEDIKRILGVTNSSFEEKYLGLPTPEGRMKAGQFQPIKDRLSKRMSDWNEKYMSSGAKDVLIKSVAQALPTYTMGIFKMTDKFCEEVSQMIRNFWWGHEKGEKKVHWIAWEKITSPKIHGGLGFRDMKCFNQALLTKQAWRLITTPESLCARVLKAKYFPSGSLLDTAFPTVSLPTWKGVQYGLDLIKQGIIWRRWWHRKDDAEEVLKIRLLECQPDDFPAWHLEKSGLFTVKSACRLAWNLSNHGRSDASSSDAPSDRLPTWDNKRKRNIERQGICQICGSSVEDGFHATVACPRAKALREAIREIWHLPPENKFVNSGPDWLLLLLDGSNEEEKAHTLFTLWRAWHCRNEIIHGKEMSPIASSVNFLMNYEDCTLMTRQQPDDVKGKGPMFVETHIQRQLNEKQVSKWQTPPEGVAKLNVDAGFKPDTGETGAGIIIRECRGLVLLASCKKLPRCSSAMQAEALACLEGIRLATEWVNMPLILESDNASVVAKLNATNVSRADWSGIISDVKAAMLCLVQVQVHRIKRDSNKIAHALAQLVMGSGTNAVWRLCSPAEILDLLNQECNPLFSH</sequence>
<dbReference type="InterPro" id="IPR036397">
    <property type="entry name" value="RNaseH_sf"/>
</dbReference>
<dbReference type="CDD" id="cd06222">
    <property type="entry name" value="RNase_H_like"/>
    <property type="match status" value="1"/>
</dbReference>
<evidence type="ECO:0000313" key="3">
    <source>
        <dbReference type="EMBL" id="EEE68778.1"/>
    </source>
</evidence>
<dbReference type="InterPro" id="IPR000477">
    <property type="entry name" value="RT_dom"/>
</dbReference>
<evidence type="ECO:0000256" key="1">
    <source>
        <dbReference type="SAM" id="MobiDB-lite"/>
    </source>
</evidence>
<dbReference type="PROSITE" id="PS50878">
    <property type="entry name" value="RT_POL"/>
    <property type="match status" value="1"/>
</dbReference>
<organism evidence="3">
    <name type="scientific">Oryza sativa subsp. japonica</name>
    <name type="common">Rice</name>
    <dbReference type="NCBI Taxonomy" id="39947"/>
    <lineage>
        <taxon>Eukaryota</taxon>
        <taxon>Viridiplantae</taxon>
        <taxon>Streptophyta</taxon>
        <taxon>Embryophyta</taxon>
        <taxon>Tracheophyta</taxon>
        <taxon>Spermatophyta</taxon>
        <taxon>Magnoliopsida</taxon>
        <taxon>Liliopsida</taxon>
        <taxon>Poales</taxon>
        <taxon>Poaceae</taxon>
        <taxon>BOP clade</taxon>
        <taxon>Oryzoideae</taxon>
        <taxon>Oryzeae</taxon>
        <taxon>Oryzinae</taxon>
        <taxon>Oryza</taxon>
        <taxon>Oryza sativa</taxon>
    </lineage>
</organism>
<dbReference type="EMBL" id="CM000145">
    <property type="protein sequence ID" value="EEE68778.1"/>
    <property type="molecule type" value="Genomic_DNA"/>
</dbReference>
<dbReference type="Pfam" id="PF03372">
    <property type="entry name" value="Exo_endo_phos"/>
    <property type="match status" value="1"/>
</dbReference>
<dbReference type="InterPro" id="IPR044730">
    <property type="entry name" value="RNase_H-like_dom_plant"/>
</dbReference>
<dbReference type="InterPro" id="IPR036691">
    <property type="entry name" value="Endo/exonu/phosph_ase_sf"/>
</dbReference>
<dbReference type="InterPro" id="IPR043502">
    <property type="entry name" value="DNA/RNA_pol_sf"/>
</dbReference>
<dbReference type="SUPFAM" id="SSF56672">
    <property type="entry name" value="DNA/RNA polymerases"/>
    <property type="match status" value="1"/>
</dbReference>
<dbReference type="Pfam" id="PF13456">
    <property type="entry name" value="RVT_3"/>
    <property type="match status" value="1"/>
</dbReference>
<reference evidence="3" key="1">
    <citation type="journal article" date="2005" name="PLoS Biol.">
        <title>The genomes of Oryza sativa: a history of duplications.</title>
        <authorList>
            <person name="Yu J."/>
            <person name="Wang J."/>
            <person name="Lin W."/>
            <person name="Li S."/>
            <person name="Li H."/>
            <person name="Zhou J."/>
            <person name="Ni P."/>
            <person name="Dong W."/>
            <person name="Hu S."/>
            <person name="Zeng C."/>
            <person name="Zhang J."/>
            <person name="Zhang Y."/>
            <person name="Li R."/>
            <person name="Xu Z."/>
            <person name="Li S."/>
            <person name="Li X."/>
            <person name="Zheng H."/>
            <person name="Cong L."/>
            <person name="Lin L."/>
            <person name="Yin J."/>
            <person name="Geng J."/>
            <person name="Li G."/>
            <person name="Shi J."/>
            <person name="Liu J."/>
            <person name="Lv H."/>
            <person name="Li J."/>
            <person name="Wang J."/>
            <person name="Deng Y."/>
            <person name="Ran L."/>
            <person name="Shi X."/>
            <person name="Wang X."/>
            <person name="Wu Q."/>
            <person name="Li C."/>
            <person name="Ren X."/>
            <person name="Wang J."/>
            <person name="Wang X."/>
            <person name="Li D."/>
            <person name="Liu D."/>
            <person name="Zhang X."/>
            <person name="Ji Z."/>
            <person name="Zhao W."/>
            <person name="Sun Y."/>
            <person name="Zhang Z."/>
            <person name="Bao J."/>
            <person name="Han Y."/>
            <person name="Dong L."/>
            <person name="Ji J."/>
            <person name="Chen P."/>
            <person name="Wu S."/>
            <person name="Liu J."/>
            <person name="Xiao Y."/>
            <person name="Bu D."/>
            <person name="Tan J."/>
            <person name="Yang L."/>
            <person name="Ye C."/>
            <person name="Zhang J."/>
            <person name="Xu J."/>
            <person name="Zhou Y."/>
            <person name="Yu Y."/>
            <person name="Zhang B."/>
            <person name="Zhuang S."/>
            <person name="Wei H."/>
            <person name="Liu B."/>
            <person name="Lei M."/>
            <person name="Yu H."/>
            <person name="Li Y."/>
            <person name="Xu H."/>
            <person name="Wei S."/>
            <person name="He X."/>
            <person name="Fang L."/>
            <person name="Zhang Z."/>
            <person name="Zhang Y."/>
            <person name="Huang X."/>
            <person name="Su Z."/>
            <person name="Tong W."/>
            <person name="Li J."/>
            <person name="Tong Z."/>
            <person name="Li S."/>
            <person name="Ye J."/>
            <person name="Wang L."/>
            <person name="Fang L."/>
            <person name="Lei T."/>
            <person name="Chen C."/>
            <person name="Chen H."/>
            <person name="Xu Z."/>
            <person name="Li H."/>
            <person name="Huang H."/>
            <person name="Zhang F."/>
            <person name="Xu H."/>
            <person name="Li N."/>
            <person name="Zhao C."/>
            <person name="Li S."/>
            <person name="Dong L."/>
            <person name="Huang Y."/>
            <person name="Li L."/>
            <person name="Xi Y."/>
            <person name="Qi Q."/>
            <person name="Li W."/>
            <person name="Zhang B."/>
            <person name="Hu W."/>
            <person name="Zhang Y."/>
            <person name="Tian X."/>
            <person name="Jiao Y."/>
            <person name="Liang X."/>
            <person name="Jin J."/>
            <person name="Gao L."/>
            <person name="Zheng W."/>
            <person name="Hao B."/>
            <person name="Liu S."/>
            <person name="Wang W."/>
            <person name="Yuan L."/>
            <person name="Cao M."/>
            <person name="McDermott J."/>
            <person name="Samudrala R."/>
            <person name="Wang J."/>
            <person name="Wong G.K."/>
            <person name="Yang H."/>
        </authorList>
    </citation>
    <scope>NUCLEOTIDE SEQUENCE [LARGE SCALE GENOMIC DNA]</scope>
</reference>
<dbReference type="Pfam" id="PF00078">
    <property type="entry name" value="RVT_1"/>
    <property type="match status" value="1"/>
</dbReference>
<dbReference type="AlphaFoldDB" id="B9G161"/>
<dbReference type="Proteomes" id="UP000007752">
    <property type="component" value="Chromosome 8"/>
</dbReference>
<dbReference type="PANTHER" id="PTHR33116">
    <property type="entry name" value="REVERSE TRANSCRIPTASE ZINC-BINDING DOMAIN-CONTAINING PROTEIN-RELATED-RELATED"/>
    <property type="match status" value="1"/>
</dbReference>
<name>B9G161_ORYSJ</name>
<dbReference type="SUPFAM" id="SSF56219">
    <property type="entry name" value="DNase I-like"/>
    <property type="match status" value="1"/>
</dbReference>
<feature type="region of interest" description="Disordered" evidence="1">
    <location>
        <begin position="841"/>
        <end position="860"/>
    </location>
</feature>
<gene>
    <name evidence="3" type="ORF">OsJ_27492</name>
</gene>
<dbReference type="GO" id="GO:0004523">
    <property type="term" value="F:RNA-DNA hybrid ribonuclease activity"/>
    <property type="evidence" value="ECO:0007669"/>
    <property type="project" value="InterPro"/>
</dbReference>
<dbReference type="PANTHER" id="PTHR33116:SF86">
    <property type="entry name" value="REVERSE TRANSCRIPTASE DOMAIN-CONTAINING PROTEIN"/>
    <property type="match status" value="1"/>
</dbReference>
<dbReference type="InterPro" id="IPR012337">
    <property type="entry name" value="RNaseH-like_sf"/>
</dbReference>
<dbReference type="CDD" id="cd01650">
    <property type="entry name" value="RT_nLTR_like"/>
    <property type="match status" value="1"/>
</dbReference>